<feature type="transmembrane region" description="Helical" evidence="1">
    <location>
        <begin position="134"/>
        <end position="156"/>
    </location>
</feature>
<keyword evidence="3" id="KW-1185">Reference proteome</keyword>
<dbReference type="EMBL" id="LNIX01000005">
    <property type="protein sequence ID" value="OXA54959.1"/>
    <property type="molecule type" value="Genomic_DNA"/>
</dbReference>
<dbReference type="AlphaFoldDB" id="A0A226EC08"/>
<protein>
    <submittedName>
        <fullName evidence="2">Uncharacterized protein</fullName>
    </submittedName>
</protein>
<evidence type="ECO:0000313" key="3">
    <source>
        <dbReference type="Proteomes" id="UP000198287"/>
    </source>
</evidence>
<comment type="caution">
    <text evidence="2">The sequence shown here is derived from an EMBL/GenBank/DDBJ whole genome shotgun (WGS) entry which is preliminary data.</text>
</comment>
<evidence type="ECO:0000256" key="1">
    <source>
        <dbReference type="SAM" id="Phobius"/>
    </source>
</evidence>
<keyword evidence="1" id="KW-1133">Transmembrane helix</keyword>
<gene>
    <name evidence="2" type="ORF">Fcan01_10685</name>
</gene>
<sequence>MFLNDFLQLLKTTAKICSHLKCLPCEYDVQKQRLVRIRGRQIIIFRIQCILSVLYCVVMFLNLALGSFQLIEKLIGVPFLLMYINVTNAGWNFDLDTTPIQVINGFMQFEVTQARGQDTPGDQNISSTTRGMKMFLQLINVSVAVMPLLILGLVTYRPCSPPFLLSIIPNCEAILCSFHWARDGIVLGVHLLETWIAWQMLFSGFTWIGFAYCAGIACVLDYYTILKRYTYPS</sequence>
<dbReference type="Proteomes" id="UP000198287">
    <property type="component" value="Unassembled WGS sequence"/>
</dbReference>
<reference evidence="2 3" key="1">
    <citation type="submission" date="2015-12" db="EMBL/GenBank/DDBJ databases">
        <title>The genome of Folsomia candida.</title>
        <authorList>
            <person name="Faddeeva A."/>
            <person name="Derks M.F."/>
            <person name="Anvar Y."/>
            <person name="Smit S."/>
            <person name="Van Straalen N."/>
            <person name="Roelofs D."/>
        </authorList>
    </citation>
    <scope>NUCLEOTIDE SEQUENCE [LARGE SCALE GENOMIC DNA]</scope>
    <source>
        <strain evidence="2 3">VU population</strain>
        <tissue evidence="2">Whole body</tissue>
    </source>
</reference>
<proteinExistence type="predicted"/>
<keyword evidence="1" id="KW-0472">Membrane</keyword>
<evidence type="ECO:0000313" key="2">
    <source>
        <dbReference type="EMBL" id="OXA54959.1"/>
    </source>
</evidence>
<name>A0A226EC08_FOLCA</name>
<accession>A0A226EC08</accession>
<feature type="transmembrane region" description="Helical" evidence="1">
    <location>
        <begin position="43"/>
        <end position="65"/>
    </location>
</feature>
<organism evidence="2 3">
    <name type="scientific">Folsomia candida</name>
    <name type="common">Springtail</name>
    <dbReference type="NCBI Taxonomy" id="158441"/>
    <lineage>
        <taxon>Eukaryota</taxon>
        <taxon>Metazoa</taxon>
        <taxon>Ecdysozoa</taxon>
        <taxon>Arthropoda</taxon>
        <taxon>Hexapoda</taxon>
        <taxon>Collembola</taxon>
        <taxon>Entomobryomorpha</taxon>
        <taxon>Isotomoidea</taxon>
        <taxon>Isotomidae</taxon>
        <taxon>Proisotominae</taxon>
        <taxon>Folsomia</taxon>
    </lineage>
</organism>
<keyword evidence="1" id="KW-0812">Transmembrane</keyword>
<feature type="transmembrane region" description="Helical" evidence="1">
    <location>
        <begin position="201"/>
        <end position="223"/>
    </location>
</feature>